<comment type="caution">
    <text evidence="1">The sequence shown here is derived from an EMBL/GenBank/DDBJ whole genome shotgun (WGS) entry which is preliminary data.</text>
</comment>
<dbReference type="AlphaFoldDB" id="A0A8I3AFM8"/>
<organism evidence="1 2">
    <name type="scientific">Boletus reticuloceps</name>
    <dbReference type="NCBI Taxonomy" id="495285"/>
    <lineage>
        <taxon>Eukaryota</taxon>
        <taxon>Fungi</taxon>
        <taxon>Dikarya</taxon>
        <taxon>Basidiomycota</taxon>
        <taxon>Agaricomycotina</taxon>
        <taxon>Agaricomycetes</taxon>
        <taxon>Agaricomycetidae</taxon>
        <taxon>Boletales</taxon>
        <taxon>Boletineae</taxon>
        <taxon>Boletaceae</taxon>
        <taxon>Boletoideae</taxon>
        <taxon>Boletus</taxon>
    </lineage>
</organism>
<sequence length="166" mass="18221">MPPLFTPLAQTKFNLNPAGVAGYFGGEEAISAMATVHLYKGRRWLGWYNSPGSGSIAKRFGRIANSRFWDTLFPGPNDSPVVAFGLDGKKGPQYIALSGTTFPTRHLGYLTMERCKEVESEEIKGRKTTSFNVAYLAMKHVDYKAPIKLLPLKSAFWGSSPSLLAS</sequence>
<protein>
    <submittedName>
        <fullName evidence="1">Uncharacterized protein</fullName>
    </submittedName>
</protein>
<name>A0A8I3AFM8_9AGAM</name>
<dbReference type="Proteomes" id="UP000683000">
    <property type="component" value="Unassembled WGS sequence"/>
</dbReference>
<proteinExistence type="predicted"/>
<evidence type="ECO:0000313" key="2">
    <source>
        <dbReference type="Proteomes" id="UP000683000"/>
    </source>
</evidence>
<dbReference type="EMBL" id="JAGFBS010000002">
    <property type="protein sequence ID" value="KAG6380616.1"/>
    <property type="molecule type" value="Genomic_DNA"/>
</dbReference>
<gene>
    <name evidence="1" type="ORF">JVT61DRAFT_4982</name>
</gene>
<reference evidence="1" key="1">
    <citation type="submission" date="2021-03" db="EMBL/GenBank/DDBJ databases">
        <title>Evolutionary innovations through gain and loss of genes in the ectomycorrhizal Boletales.</title>
        <authorList>
            <person name="Wu G."/>
            <person name="Miyauchi S."/>
            <person name="Morin E."/>
            <person name="Yang Z.-L."/>
            <person name="Xu J."/>
            <person name="Martin F.M."/>
        </authorList>
    </citation>
    <scope>NUCLEOTIDE SEQUENCE</scope>
    <source>
        <strain evidence="1">BR01</strain>
    </source>
</reference>
<accession>A0A8I3AFM8</accession>
<dbReference type="OrthoDB" id="3067110at2759"/>
<evidence type="ECO:0000313" key="1">
    <source>
        <dbReference type="EMBL" id="KAG6380616.1"/>
    </source>
</evidence>
<keyword evidence="2" id="KW-1185">Reference proteome</keyword>